<evidence type="ECO:0000256" key="3">
    <source>
        <dbReference type="ARBA" id="ARBA00023002"/>
    </source>
</evidence>
<accession>B8HP73</accession>
<dbReference type="Gene3D" id="3.30.9.10">
    <property type="entry name" value="D-Amino Acid Oxidase, subunit A, domain 2"/>
    <property type="match status" value="1"/>
</dbReference>
<gene>
    <name evidence="7" type="ordered locus">Cyan7425_5036</name>
</gene>
<dbReference type="eggNOG" id="COG0665">
    <property type="taxonomic scope" value="Bacteria"/>
</dbReference>
<evidence type="ECO:0000259" key="6">
    <source>
        <dbReference type="Pfam" id="PF01266"/>
    </source>
</evidence>
<evidence type="ECO:0000256" key="4">
    <source>
        <dbReference type="ARBA" id="ARBA00049872"/>
    </source>
</evidence>
<dbReference type="Pfam" id="PF01266">
    <property type="entry name" value="DAO"/>
    <property type="match status" value="1"/>
</dbReference>
<dbReference type="GO" id="GO:0009229">
    <property type="term" value="P:thiamine diphosphate biosynthetic process"/>
    <property type="evidence" value="ECO:0007669"/>
    <property type="project" value="UniProtKB-UniPathway"/>
</dbReference>
<sequence>MTFSTDILIIGGGAIGLATAIDLALRGATVTVLSRNFGQAALHAAAGMLAPQAEQLVSPLLDLGLRSRDLYPHWTAQLTALTGLDCGYWPCGILAPVETANPVTDYTAQRIGESQWLDQAAIQVHQPGLGAQVSGGWWYPLDGQVDNHSLAIVLKAAAEHLGIQLLEGESVQSFHYQGDRISQLTTTAGTWQAQTYILATGAWSTELLPVPVIPCKGQMLAVQGPTEEPLPLNQVIFGNQTYLVPRRSGKVVIGATSEYVGLREGNTPAGMGALLDRAITLYPPLQDWPILDFWWGFRPATPDGLPILGTSEYKNLIFATGHYRNGILLAPITAHLLADLVLQQRVDPLLIPFHWQRFAS</sequence>
<organism evidence="7">
    <name type="scientific">Cyanothece sp. (strain PCC 7425 / ATCC 29141)</name>
    <dbReference type="NCBI Taxonomy" id="395961"/>
    <lineage>
        <taxon>Bacteria</taxon>
        <taxon>Bacillati</taxon>
        <taxon>Cyanobacteriota</taxon>
        <taxon>Cyanophyceae</taxon>
        <taxon>Gomontiellales</taxon>
        <taxon>Cyanothecaceae</taxon>
        <taxon>Cyanothece</taxon>
    </lineage>
</organism>
<keyword evidence="2" id="KW-0784">Thiamine biosynthesis</keyword>
<dbReference type="SUPFAM" id="SSF54373">
    <property type="entry name" value="FAD-linked reductases, C-terminal domain"/>
    <property type="match status" value="1"/>
</dbReference>
<keyword evidence="3" id="KW-0560">Oxidoreductase</keyword>
<dbReference type="GO" id="GO:0050660">
    <property type="term" value="F:flavin adenine dinucleotide binding"/>
    <property type="evidence" value="ECO:0007669"/>
    <property type="project" value="InterPro"/>
</dbReference>
<dbReference type="OrthoDB" id="9805935at2"/>
<feature type="domain" description="FAD dependent oxidoreductase" evidence="6">
    <location>
        <begin position="6"/>
        <end position="340"/>
    </location>
</feature>
<dbReference type="HOGENOM" id="CLU_007884_4_5_3"/>
<evidence type="ECO:0000256" key="1">
    <source>
        <dbReference type="ARBA" id="ARBA00004948"/>
    </source>
</evidence>
<evidence type="ECO:0000256" key="5">
    <source>
        <dbReference type="ARBA" id="ARBA00050018"/>
    </source>
</evidence>
<dbReference type="AlphaFoldDB" id="B8HP73"/>
<dbReference type="Gene3D" id="3.50.50.60">
    <property type="entry name" value="FAD/NAD(P)-binding domain"/>
    <property type="match status" value="1"/>
</dbReference>
<dbReference type="GO" id="GO:0043799">
    <property type="term" value="F:glycine oxidase activity"/>
    <property type="evidence" value="ECO:0007669"/>
    <property type="project" value="UniProtKB-EC"/>
</dbReference>
<comment type="pathway">
    <text evidence="1">Cofactor biosynthesis; thiamine diphosphate biosynthesis.</text>
</comment>
<dbReference type="NCBIfam" id="TIGR02352">
    <property type="entry name" value="thiamin_ThiO"/>
    <property type="match status" value="1"/>
</dbReference>
<dbReference type="PANTHER" id="PTHR13847:SF289">
    <property type="entry name" value="GLYCINE OXIDASE"/>
    <property type="match status" value="1"/>
</dbReference>
<name>B8HP73_CYAP4</name>
<dbReference type="GO" id="GO:0009228">
    <property type="term" value="P:thiamine biosynthetic process"/>
    <property type="evidence" value="ECO:0007669"/>
    <property type="project" value="UniProtKB-KW"/>
</dbReference>
<evidence type="ECO:0000313" key="7">
    <source>
        <dbReference type="EMBL" id="ACL47333.1"/>
    </source>
</evidence>
<dbReference type="UniPathway" id="UPA00060"/>
<proteinExistence type="predicted"/>
<comment type="catalytic activity">
    <reaction evidence="4">
        <text>glycine + O2 + H2O = glyoxylate + H2O2 + NH4(+)</text>
        <dbReference type="Rhea" id="RHEA:11532"/>
        <dbReference type="ChEBI" id="CHEBI:15377"/>
        <dbReference type="ChEBI" id="CHEBI:15379"/>
        <dbReference type="ChEBI" id="CHEBI:16240"/>
        <dbReference type="ChEBI" id="CHEBI:28938"/>
        <dbReference type="ChEBI" id="CHEBI:36655"/>
        <dbReference type="ChEBI" id="CHEBI:57305"/>
        <dbReference type="EC" id="1.4.3.19"/>
    </reaction>
</comment>
<dbReference type="GO" id="GO:0005737">
    <property type="term" value="C:cytoplasm"/>
    <property type="evidence" value="ECO:0007669"/>
    <property type="project" value="TreeGrafter"/>
</dbReference>
<dbReference type="InterPro" id="IPR006076">
    <property type="entry name" value="FAD-dep_OxRdtase"/>
</dbReference>
<dbReference type="SUPFAM" id="SSF51905">
    <property type="entry name" value="FAD/NAD(P)-binding domain"/>
    <property type="match status" value="1"/>
</dbReference>
<dbReference type="InterPro" id="IPR012727">
    <property type="entry name" value="Gly_oxidase_ThiO"/>
</dbReference>
<evidence type="ECO:0000256" key="2">
    <source>
        <dbReference type="ARBA" id="ARBA00022977"/>
    </source>
</evidence>
<dbReference type="EMBL" id="CP001344">
    <property type="protein sequence ID" value="ACL47333.1"/>
    <property type="molecule type" value="Genomic_DNA"/>
</dbReference>
<dbReference type="InterPro" id="IPR036188">
    <property type="entry name" value="FAD/NAD-bd_sf"/>
</dbReference>
<dbReference type="STRING" id="395961.Cyan7425_5036"/>
<reference evidence="7" key="1">
    <citation type="submission" date="2009-01" db="EMBL/GenBank/DDBJ databases">
        <title>Complete sequence of chromosome Cyanothece sp. PCC 7425.</title>
        <authorList>
            <consortium name="US DOE Joint Genome Institute"/>
            <person name="Lucas S."/>
            <person name="Copeland A."/>
            <person name="Lapidus A."/>
            <person name="Glavina del Rio T."/>
            <person name="Dalin E."/>
            <person name="Tice H."/>
            <person name="Bruce D."/>
            <person name="Goodwin L."/>
            <person name="Pitluck S."/>
            <person name="Sims D."/>
            <person name="Meineke L."/>
            <person name="Brettin T."/>
            <person name="Detter J.C."/>
            <person name="Han C."/>
            <person name="Larimer F."/>
            <person name="Land M."/>
            <person name="Hauser L."/>
            <person name="Kyrpides N."/>
            <person name="Ovchinnikova G."/>
            <person name="Liberton M."/>
            <person name="Stoeckel J."/>
            <person name="Banerjee A."/>
            <person name="Singh A."/>
            <person name="Page L."/>
            <person name="Sato H."/>
            <person name="Zhao L."/>
            <person name="Sherman L."/>
            <person name="Pakrasi H."/>
            <person name="Richardson P."/>
        </authorList>
    </citation>
    <scope>NUCLEOTIDE SEQUENCE</scope>
    <source>
        <strain evidence="7">PCC 7425</strain>
    </source>
</reference>
<dbReference type="KEGG" id="cyn:Cyan7425_5036"/>
<dbReference type="PANTHER" id="PTHR13847">
    <property type="entry name" value="SARCOSINE DEHYDROGENASE-RELATED"/>
    <property type="match status" value="1"/>
</dbReference>
<protein>
    <recommendedName>
        <fullName evidence="5">glycine oxidase</fullName>
        <ecNumber evidence="5">1.4.3.19</ecNumber>
    </recommendedName>
</protein>
<dbReference type="EC" id="1.4.3.19" evidence="5"/>